<protein>
    <submittedName>
        <fullName evidence="2">Uncharacterized protein</fullName>
    </submittedName>
</protein>
<dbReference type="RefSeq" id="WP_263741848.1">
    <property type="nucleotide sequence ID" value="NZ_JAOWKZ010000006.1"/>
</dbReference>
<evidence type="ECO:0000313" key="2">
    <source>
        <dbReference type="EMBL" id="MCV2874567.1"/>
    </source>
</evidence>
<proteinExistence type="predicted"/>
<sequence length="138" mass="14587">MSRLEVLHPEGNDFDPFLYAFVGKDQNGAAVTVVSALARLGLDPWEEAARLANSGQEAARGRLGAILSGFKDVPALGLDHGAVAAKLAGLLPVPLTHRVSGVTVPVMPNWPPGSFRRVLFVVFFLLVLARVYVLAGSG</sequence>
<accession>A0ABT2ZU65</accession>
<keyword evidence="1" id="KW-1133">Transmembrane helix</keyword>
<dbReference type="EMBL" id="JAOWKZ010000006">
    <property type="protein sequence ID" value="MCV2874567.1"/>
    <property type="molecule type" value="Genomic_DNA"/>
</dbReference>
<name>A0ABT2ZU65_9RHOB</name>
<feature type="transmembrane region" description="Helical" evidence="1">
    <location>
        <begin position="118"/>
        <end position="135"/>
    </location>
</feature>
<reference evidence="2 3" key="1">
    <citation type="submission" date="2022-10" db="EMBL/GenBank/DDBJ databases">
        <title>Defluviimonas sp. nov., isolated from ocean surface sediments.</title>
        <authorList>
            <person name="He W."/>
            <person name="Wang L."/>
            <person name="Zhang D.-F."/>
        </authorList>
    </citation>
    <scope>NUCLEOTIDE SEQUENCE [LARGE SCALE GENOMIC DNA]</scope>
    <source>
        <strain evidence="2 3">WL0050</strain>
    </source>
</reference>
<keyword evidence="3" id="KW-1185">Reference proteome</keyword>
<gene>
    <name evidence="2" type="ORF">OEZ71_19885</name>
</gene>
<evidence type="ECO:0000256" key="1">
    <source>
        <dbReference type="SAM" id="Phobius"/>
    </source>
</evidence>
<comment type="caution">
    <text evidence="2">The sequence shown here is derived from an EMBL/GenBank/DDBJ whole genome shotgun (WGS) entry which is preliminary data.</text>
</comment>
<keyword evidence="1" id="KW-0472">Membrane</keyword>
<dbReference type="Proteomes" id="UP001652564">
    <property type="component" value="Unassembled WGS sequence"/>
</dbReference>
<evidence type="ECO:0000313" key="3">
    <source>
        <dbReference type="Proteomes" id="UP001652564"/>
    </source>
</evidence>
<keyword evidence="1" id="KW-0812">Transmembrane</keyword>
<organism evidence="2 3">
    <name type="scientific">Albidovulum litorale</name>
    <dbReference type="NCBI Taxonomy" id="2984134"/>
    <lineage>
        <taxon>Bacteria</taxon>
        <taxon>Pseudomonadati</taxon>
        <taxon>Pseudomonadota</taxon>
        <taxon>Alphaproteobacteria</taxon>
        <taxon>Rhodobacterales</taxon>
        <taxon>Paracoccaceae</taxon>
        <taxon>Albidovulum</taxon>
    </lineage>
</organism>